<organism evidence="2 3">
    <name type="scientific">Desulfomarina profundi</name>
    <dbReference type="NCBI Taxonomy" id="2772557"/>
    <lineage>
        <taxon>Bacteria</taxon>
        <taxon>Pseudomonadati</taxon>
        <taxon>Thermodesulfobacteriota</taxon>
        <taxon>Desulfobulbia</taxon>
        <taxon>Desulfobulbales</taxon>
        <taxon>Desulfobulbaceae</taxon>
        <taxon>Desulfomarina</taxon>
    </lineage>
</organism>
<dbReference type="AlphaFoldDB" id="A0A8D5JCU7"/>
<protein>
    <submittedName>
        <fullName evidence="2">Uncharacterized protein</fullName>
    </submittedName>
</protein>
<gene>
    <name evidence="2" type="ORF">DGMP_08010</name>
</gene>
<reference evidence="2" key="1">
    <citation type="submission" date="2020-09" db="EMBL/GenBank/DDBJ databases">
        <title>Desulfogranum mesoprofundum gen. nov., sp. nov., a novel mesophilic, sulfate-reducing chemolithoautotroph isolated from a deep-sea hydrothermal vent chimney in the Suiyo Seamount.</title>
        <authorList>
            <person name="Hashimoto Y."/>
            <person name="Nakagawa S."/>
        </authorList>
    </citation>
    <scope>NUCLEOTIDE SEQUENCE</scope>
    <source>
        <strain evidence="2">KT2</strain>
    </source>
</reference>
<keyword evidence="1" id="KW-1133">Transmembrane helix</keyword>
<dbReference type="RefSeq" id="WP_228856276.1">
    <property type="nucleotide sequence ID" value="NZ_AP024086.1"/>
</dbReference>
<keyword evidence="1" id="KW-0812">Transmembrane</keyword>
<keyword evidence="1" id="KW-0472">Membrane</keyword>
<accession>A0A8D5JCU7</accession>
<dbReference type="Proteomes" id="UP000826725">
    <property type="component" value="Chromosome"/>
</dbReference>
<proteinExistence type="predicted"/>
<evidence type="ECO:0000313" key="3">
    <source>
        <dbReference type="Proteomes" id="UP000826725"/>
    </source>
</evidence>
<name>A0A8D5JCU7_9BACT</name>
<dbReference type="EMBL" id="AP024086">
    <property type="protein sequence ID" value="BCL60108.1"/>
    <property type="molecule type" value="Genomic_DNA"/>
</dbReference>
<feature type="transmembrane region" description="Helical" evidence="1">
    <location>
        <begin position="244"/>
        <end position="273"/>
    </location>
</feature>
<sequence>MKSAEEKNVGCELPEIGAITGIRGGHILWNYFESFLAPLGLSKKSVGVVTAEFAGKFSGRDVSVKLFHRRQSRYFGSRDHMSRFRIFQGLDLTVSIPVAVKTRAVIGTRVGGSGLLRKFLLWLAGRKGSHLVTCNHPLFRAMDVFAHDETWMNHFLVDPVTLDLLQDLMNETMLLVSWSVKFIPGKMIVNRRLSSLALTNAESMETQLNQIISLAEMAESKPVGKEIQLTEIERLQKKSPARAIALAGLRLLGLIVVSFILLIGIPFSLVLWFR</sequence>
<evidence type="ECO:0000256" key="1">
    <source>
        <dbReference type="SAM" id="Phobius"/>
    </source>
</evidence>
<dbReference type="KEGG" id="dbk:DGMP_08010"/>
<keyword evidence="3" id="KW-1185">Reference proteome</keyword>
<evidence type="ECO:0000313" key="2">
    <source>
        <dbReference type="EMBL" id="BCL60108.1"/>
    </source>
</evidence>